<dbReference type="EMBL" id="JAODAN010000001">
    <property type="protein sequence ID" value="KAK1927595.1"/>
    <property type="molecule type" value="Genomic_DNA"/>
</dbReference>
<dbReference type="GO" id="GO:0003712">
    <property type="term" value="F:transcription coregulator activity"/>
    <property type="evidence" value="ECO:0007669"/>
    <property type="project" value="TreeGrafter"/>
</dbReference>
<organism evidence="6 7">
    <name type="scientific">Papiliotrema laurentii</name>
    <name type="common">Cryptococcus laurentii</name>
    <dbReference type="NCBI Taxonomy" id="5418"/>
    <lineage>
        <taxon>Eukaryota</taxon>
        <taxon>Fungi</taxon>
        <taxon>Dikarya</taxon>
        <taxon>Basidiomycota</taxon>
        <taxon>Agaricomycotina</taxon>
        <taxon>Tremellomycetes</taxon>
        <taxon>Tremellales</taxon>
        <taxon>Rhynchogastremaceae</taxon>
        <taxon>Papiliotrema</taxon>
    </lineage>
</organism>
<dbReference type="SMART" id="SM00429">
    <property type="entry name" value="IPT"/>
    <property type="match status" value="1"/>
</dbReference>
<name>A0AAD9FWZ0_PAPLA</name>
<keyword evidence="7" id="KW-1185">Reference proteome</keyword>
<feature type="transmembrane region" description="Helical" evidence="4">
    <location>
        <begin position="1288"/>
        <end position="1318"/>
    </location>
</feature>
<feature type="repeat" description="ANK" evidence="2">
    <location>
        <begin position="990"/>
        <end position="1022"/>
    </location>
</feature>
<feature type="region of interest" description="Disordered" evidence="3">
    <location>
        <begin position="398"/>
        <end position="494"/>
    </location>
</feature>
<dbReference type="InterPro" id="IPR036770">
    <property type="entry name" value="Ankyrin_rpt-contain_sf"/>
</dbReference>
<evidence type="ECO:0000256" key="1">
    <source>
        <dbReference type="ARBA" id="ARBA00023043"/>
    </source>
</evidence>
<dbReference type="InterPro" id="IPR002110">
    <property type="entry name" value="Ankyrin_rpt"/>
</dbReference>
<dbReference type="Gene3D" id="2.60.40.10">
    <property type="entry name" value="Immunoglobulins"/>
    <property type="match status" value="1"/>
</dbReference>
<gene>
    <name evidence="6" type="ORF">DB88DRAFT_39399</name>
</gene>
<keyword evidence="4" id="KW-0812">Transmembrane</keyword>
<dbReference type="GO" id="GO:0006357">
    <property type="term" value="P:regulation of transcription by RNA polymerase II"/>
    <property type="evidence" value="ECO:0007669"/>
    <property type="project" value="TreeGrafter"/>
</dbReference>
<evidence type="ECO:0000256" key="4">
    <source>
        <dbReference type="SAM" id="Phobius"/>
    </source>
</evidence>
<dbReference type="Pfam" id="PF25603">
    <property type="entry name" value="SPT23_MGA2_DBD"/>
    <property type="match status" value="1"/>
</dbReference>
<feature type="compositionally biased region" description="Polar residues" evidence="3">
    <location>
        <begin position="15"/>
        <end position="36"/>
    </location>
</feature>
<feature type="repeat" description="ANK" evidence="2">
    <location>
        <begin position="957"/>
        <end position="989"/>
    </location>
</feature>
<proteinExistence type="predicted"/>
<dbReference type="InterPro" id="IPR014756">
    <property type="entry name" value="Ig_E-set"/>
</dbReference>
<feature type="domain" description="IPT/TIG" evidence="5">
    <location>
        <begin position="771"/>
        <end position="854"/>
    </location>
</feature>
<feature type="compositionally biased region" description="Polar residues" evidence="3">
    <location>
        <begin position="297"/>
        <end position="309"/>
    </location>
</feature>
<dbReference type="SMART" id="SM00248">
    <property type="entry name" value="ANK"/>
    <property type="match status" value="2"/>
</dbReference>
<feature type="compositionally biased region" description="Polar residues" evidence="3">
    <location>
        <begin position="60"/>
        <end position="80"/>
    </location>
</feature>
<dbReference type="SUPFAM" id="SSF81296">
    <property type="entry name" value="E set domains"/>
    <property type="match status" value="1"/>
</dbReference>
<feature type="compositionally biased region" description="Polar residues" evidence="3">
    <location>
        <begin position="428"/>
        <end position="452"/>
    </location>
</feature>
<dbReference type="CDD" id="cd00102">
    <property type="entry name" value="IPT"/>
    <property type="match status" value="1"/>
</dbReference>
<feature type="region of interest" description="Disordered" evidence="3">
    <location>
        <begin position="1"/>
        <end position="118"/>
    </location>
</feature>
<feature type="compositionally biased region" description="Pro residues" evidence="3">
    <location>
        <begin position="760"/>
        <end position="770"/>
    </location>
</feature>
<dbReference type="Pfam" id="PF01833">
    <property type="entry name" value="TIG"/>
    <property type="match status" value="1"/>
</dbReference>
<feature type="compositionally biased region" description="Low complexity" evidence="3">
    <location>
        <begin position="891"/>
        <end position="908"/>
    </location>
</feature>
<feature type="compositionally biased region" description="Low complexity" evidence="3">
    <location>
        <begin position="1"/>
        <end position="14"/>
    </location>
</feature>
<dbReference type="Pfam" id="PF12796">
    <property type="entry name" value="Ank_2"/>
    <property type="match status" value="1"/>
</dbReference>
<comment type="caution">
    <text evidence="6">The sequence shown here is derived from an EMBL/GenBank/DDBJ whole genome shotgun (WGS) entry which is preliminary data.</text>
</comment>
<feature type="compositionally biased region" description="Basic and acidic residues" evidence="3">
    <location>
        <begin position="398"/>
        <end position="410"/>
    </location>
</feature>
<reference evidence="6" key="1">
    <citation type="submission" date="2023-02" db="EMBL/GenBank/DDBJ databases">
        <title>Identification and recombinant expression of a fungal hydrolase from Papiliotrema laurentii that hydrolyzes apple cutin and clears colloidal polyester polyurethane.</title>
        <authorList>
            <consortium name="DOE Joint Genome Institute"/>
            <person name="Roman V.A."/>
            <person name="Bojanowski C."/>
            <person name="Crable B.R."/>
            <person name="Wagner D.N."/>
            <person name="Hung C.S."/>
            <person name="Nadeau L.J."/>
            <person name="Schratz L."/>
            <person name="Haridas S."/>
            <person name="Pangilinan J."/>
            <person name="Lipzen A."/>
            <person name="Na H."/>
            <person name="Yan M."/>
            <person name="Ng V."/>
            <person name="Grigoriev I.V."/>
            <person name="Spatafora J.W."/>
            <person name="Barlow D."/>
            <person name="Biffinger J."/>
            <person name="Kelley-Loughnane N."/>
            <person name="Varaljay V.A."/>
            <person name="Crookes-Goodson W.J."/>
        </authorList>
    </citation>
    <scope>NUCLEOTIDE SEQUENCE</scope>
    <source>
        <strain evidence="6">5307AH</strain>
    </source>
</reference>
<dbReference type="InterPro" id="IPR002909">
    <property type="entry name" value="IPT_dom"/>
</dbReference>
<dbReference type="Gene3D" id="1.25.40.20">
    <property type="entry name" value="Ankyrin repeat-containing domain"/>
    <property type="match status" value="1"/>
</dbReference>
<evidence type="ECO:0000256" key="2">
    <source>
        <dbReference type="PROSITE-ProRule" id="PRU00023"/>
    </source>
</evidence>
<feature type="compositionally biased region" description="Low complexity" evidence="3">
    <location>
        <begin position="1153"/>
        <end position="1164"/>
    </location>
</feature>
<dbReference type="Proteomes" id="UP001182556">
    <property type="component" value="Unassembled WGS sequence"/>
</dbReference>
<feature type="region of interest" description="Disordered" evidence="3">
    <location>
        <begin position="1050"/>
        <end position="1164"/>
    </location>
</feature>
<dbReference type="SUPFAM" id="SSF48403">
    <property type="entry name" value="Ankyrin repeat"/>
    <property type="match status" value="1"/>
</dbReference>
<feature type="compositionally biased region" description="Basic residues" evidence="3">
    <location>
        <begin position="1096"/>
        <end position="1111"/>
    </location>
</feature>
<dbReference type="PROSITE" id="PS50297">
    <property type="entry name" value="ANK_REP_REGION"/>
    <property type="match status" value="1"/>
</dbReference>
<dbReference type="PANTHER" id="PTHR23335:SF1">
    <property type="entry name" value="CALMODULIN-BINDING TRANSCRIPTION ACTIVATOR, ISOFORM F"/>
    <property type="match status" value="1"/>
</dbReference>
<evidence type="ECO:0000313" key="6">
    <source>
        <dbReference type="EMBL" id="KAK1927595.1"/>
    </source>
</evidence>
<protein>
    <submittedName>
        <fullName evidence="6">Suppressor protein SPT23</fullName>
    </submittedName>
</protein>
<keyword evidence="4" id="KW-1133">Transmembrane helix</keyword>
<evidence type="ECO:0000259" key="5">
    <source>
        <dbReference type="SMART" id="SM00429"/>
    </source>
</evidence>
<dbReference type="InterPro" id="IPR013783">
    <property type="entry name" value="Ig-like_fold"/>
</dbReference>
<dbReference type="GO" id="GO:0005634">
    <property type="term" value="C:nucleus"/>
    <property type="evidence" value="ECO:0007669"/>
    <property type="project" value="TreeGrafter"/>
</dbReference>
<keyword evidence="1 2" id="KW-0040">ANK repeat</keyword>
<feature type="region of interest" description="Disordered" evidence="3">
    <location>
        <begin position="723"/>
        <end position="774"/>
    </location>
</feature>
<feature type="compositionally biased region" description="Low complexity" evidence="3">
    <location>
        <begin position="1133"/>
        <end position="1143"/>
    </location>
</feature>
<evidence type="ECO:0000313" key="7">
    <source>
        <dbReference type="Proteomes" id="UP001182556"/>
    </source>
</evidence>
<feature type="region of interest" description="Disordered" evidence="3">
    <location>
        <begin position="263"/>
        <end position="327"/>
    </location>
</feature>
<accession>A0AAD9FWZ0</accession>
<dbReference type="PANTHER" id="PTHR23335">
    <property type="entry name" value="CALMODULIN-BINDING TRANSCRIPTION ACTIVATOR CAMTA"/>
    <property type="match status" value="1"/>
</dbReference>
<dbReference type="PROSITE" id="PS50088">
    <property type="entry name" value="ANK_REPEAT"/>
    <property type="match status" value="2"/>
</dbReference>
<sequence>MMPMDSSSASSAYSPRSTIASSPEAQPDTKPTSVSGPPSGHMATTELMQGMQGLLAGYNGSYNPQNYSQRQSPTAPSQPFSMDLSAFQPQGPSLMSMSGSTAVSAHQASTRSEPPKRKIEVEGLPMNAPSWEVLVQQANMNRMLLQGDPQVITKQRVETAIRVIIDLLRHIPSSPSTPPVSADLAQFLLRDQNGNALSTLERITTFRTIRLQAGTTTKASSKKQLQAGPTPKENLLYLETAVYMSGESGRRVYACKRCRMREAKRRQSKDASRKKPQGSESDGPVIHDIKPDVTARPPSSTYITGQNPEQYDPHKQGQEIEEPPWDPTKPDWRHEIVLFNSAPEVPLKDGSCSWLPFRVICYGKCHGEKQGFRVKFTLRTYNGAILATSITGPIRITDDHKTDAKTKPRVDGLGLAQPAVPRSRKSRPSTSIASSRQISPAPSDVSSVQSMSEVGAVMQKQTPHVRAGKPYERPPSLSPLTGTHPGEAYPPTMEMPRYRRTASNASLPSLAGLAQQNDIMSQGYIDGTVSPGILRQPTFDMTQFAAPRSAAPSAIHSGASSQVASPSAMSMPLEGSDMMYDGSTMFSSLNALAQQQGQDPHTNHVSGYPSDAAGLELSNAMVSGLDNLFDSTSQASFASSFSDGASLFSGSIHDGSIYSDSGVVPEDMQMFMDYTGGEGDGSHPVTHPSFFDNMSPVVPMQPLSPVSNTSNEVGDILQQLLSQRNPSMSPPYPSPVQNHSMSPMPVPQPTSPFQQRRTMPPVPPPQPTLNPPTIASVIPAEGPVAGGTVVAIIGANFTPDTVIMFGDRTGKLIKVDPSVIQILSPPAASPGYVEVTIASVHKPPGAMSNFFQYKSMDMDLMMLALQVKTQHNGSMSDPAYRLASTITAGGWSSGEHSSSSPSNSGPSPQDADAPVEPNGKPGEESLEKKIINVLADLDESAPGSLRRSGCVNVQNEAKQTLLHVATVMGFRHLVRRLVLVGAHLDVQDVNGYTALGLASLMGQLACARVLIEAGAAYDRPTAFGEMPLDLAKVGEHVELEALLLSAVWSTSPDQTSRPNTMASASAASFENSSQIDEDNPSDGSEDEVEETAGMVKPRRRSSRRARGKRRVSVSVAMGSNPARSRRTSLSGVPQPAAAPSIADDPPPYDTITSPGNSSNGHSPNLSTFKFPVPDVVWDRLPMPIHNLIGDKHSNNGWVAFPAPSWDSISKMASPEEVKLFTQAMAAAAFNAVVQTGATTTSVSHSEGVSKRSRAIAKPRRRSRSDGGSGSGSPRRQIAQQVKSDRMLYLFWLPILLFVGFWLLVTALPIATGFCLIYARQITRAIKQRI</sequence>
<feature type="compositionally biased region" description="Polar residues" evidence="3">
    <location>
        <begin position="87"/>
        <end position="112"/>
    </location>
</feature>
<keyword evidence="4" id="KW-0472">Membrane</keyword>
<feature type="compositionally biased region" description="Acidic residues" evidence="3">
    <location>
        <begin position="1075"/>
        <end position="1090"/>
    </location>
</feature>
<feature type="compositionally biased region" description="Basic residues" evidence="3">
    <location>
        <begin position="1250"/>
        <end position="1262"/>
    </location>
</feature>
<feature type="compositionally biased region" description="Polar residues" evidence="3">
    <location>
        <begin position="1050"/>
        <end position="1061"/>
    </location>
</feature>
<dbReference type="GO" id="GO:0003690">
    <property type="term" value="F:double-stranded DNA binding"/>
    <property type="evidence" value="ECO:0007669"/>
    <property type="project" value="TreeGrafter"/>
</dbReference>
<feature type="region of interest" description="Disordered" evidence="3">
    <location>
        <begin position="1240"/>
        <end position="1276"/>
    </location>
</feature>
<evidence type="ECO:0000256" key="3">
    <source>
        <dbReference type="SAM" id="MobiDB-lite"/>
    </source>
</evidence>
<dbReference type="InterPro" id="IPR057962">
    <property type="entry name" value="SPT23_MGA2_DBD"/>
</dbReference>
<feature type="region of interest" description="Disordered" evidence="3">
    <location>
        <begin position="891"/>
        <end position="923"/>
    </location>
</feature>